<evidence type="ECO:0000313" key="4">
    <source>
        <dbReference type="Proteomes" id="UP000423156"/>
    </source>
</evidence>
<reference evidence="2 3" key="1">
    <citation type="submission" date="2018-08" db="EMBL/GenBank/DDBJ databases">
        <title>A genome reference for cultivated species of the human gut microbiota.</title>
        <authorList>
            <person name="Zou Y."/>
            <person name="Xue W."/>
            <person name="Luo G."/>
        </authorList>
    </citation>
    <scope>NUCLEOTIDE SEQUENCE [LARGE SCALE GENOMIC DNA]</scope>
    <source>
        <strain evidence="2 3">AM16-54</strain>
    </source>
</reference>
<dbReference type="EMBL" id="QRKB01000001">
    <property type="protein sequence ID" value="RHH85256.1"/>
    <property type="molecule type" value="Genomic_DNA"/>
</dbReference>
<evidence type="ECO:0000313" key="3">
    <source>
        <dbReference type="Proteomes" id="UP000284548"/>
    </source>
</evidence>
<sequence length="185" mass="20249">MKPFIGIKRIWYGAPLTEANTPAKLATWLKTATEVKNSHEGTWGYSQDDPSVTEYKNELNGQVYYRDKTDEGAKTITFSIGVFSWKNKVDLQGGKMYKATGEETTTEADAVGWSSSQDLANINKCIVAQTKTGNYIVFSNAAIVAKGDQQDKNITLGISAVAMESEIDGVAGEYQWEGSAVVEQE</sequence>
<dbReference type="Proteomes" id="UP000284548">
    <property type="component" value="Unassembled WGS sequence"/>
</dbReference>
<comment type="caution">
    <text evidence="2">The sequence shown here is derived from an EMBL/GenBank/DDBJ whole genome shotgun (WGS) entry which is preliminary data.</text>
</comment>
<organism evidence="2 3">
    <name type="scientific">Segatella copri</name>
    <dbReference type="NCBI Taxonomy" id="165179"/>
    <lineage>
        <taxon>Bacteria</taxon>
        <taxon>Pseudomonadati</taxon>
        <taxon>Bacteroidota</taxon>
        <taxon>Bacteroidia</taxon>
        <taxon>Bacteroidales</taxon>
        <taxon>Prevotellaceae</taxon>
        <taxon>Segatella</taxon>
    </lineage>
</organism>
<dbReference type="RefSeq" id="WP_118253093.1">
    <property type="nucleotide sequence ID" value="NZ_JAQEAK010000069.1"/>
</dbReference>
<evidence type="ECO:0000313" key="2">
    <source>
        <dbReference type="EMBL" id="RHH85256.1"/>
    </source>
</evidence>
<evidence type="ECO:0000313" key="1">
    <source>
        <dbReference type="EMBL" id="MQN76707.1"/>
    </source>
</evidence>
<gene>
    <name evidence="2" type="ORF">DW192_00555</name>
    <name evidence="1" type="ORF">F7D71_02255</name>
</gene>
<reference evidence="1" key="3">
    <citation type="submission" date="2022-12" db="EMBL/GenBank/DDBJ databases">
        <title>Distinct polysaccharide growth profiles of human intestinal Prevotella copri isolates.</title>
        <authorList>
            <person name="Fehlner-Peach H."/>
            <person name="Magnabosco C."/>
            <person name="Raghavan V."/>
            <person name="Scher J.U."/>
            <person name="Tett A."/>
            <person name="Cox L.M."/>
            <person name="Gottsegen C."/>
            <person name="Watters A."/>
            <person name="Wiltshire- Gordon J.D."/>
            <person name="Segata N."/>
            <person name="Bonneau R."/>
            <person name="Littman D.R."/>
        </authorList>
    </citation>
    <scope>NUCLEOTIDE SEQUENCE</scope>
    <source>
        <strain evidence="1">BU41712</strain>
    </source>
</reference>
<name>A0A414YGN6_9BACT</name>
<dbReference type="Proteomes" id="UP000423156">
    <property type="component" value="Unassembled WGS sequence"/>
</dbReference>
<accession>A0A414YGN6</accession>
<dbReference type="EMBL" id="VZBZ01000013">
    <property type="protein sequence ID" value="MQN76707.1"/>
    <property type="molecule type" value="Genomic_DNA"/>
</dbReference>
<proteinExistence type="predicted"/>
<protein>
    <submittedName>
        <fullName evidence="2">Uncharacterized protein</fullName>
    </submittedName>
</protein>
<dbReference type="AlphaFoldDB" id="A0A414YGN6"/>
<reference evidence="4" key="2">
    <citation type="submission" date="2019-09" db="EMBL/GenBank/DDBJ databases">
        <title>Distinct polysaccharide growth profiles of human intestinal Prevotella copri isolates.</title>
        <authorList>
            <person name="Fehlner-Peach H."/>
            <person name="Magnabosco C."/>
            <person name="Raghavan V."/>
            <person name="Scher J.U."/>
            <person name="Tett A."/>
            <person name="Cox L.M."/>
            <person name="Gottsegen C."/>
            <person name="Watters A."/>
            <person name="Wiltshire- Gordon J.D."/>
            <person name="Segata N."/>
            <person name="Bonneau R."/>
            <person name="Littman D.R."/>
        </authorList>
    </citation>
    <scope>NUCLEOTIDE SEQUENCE [LARGE SCALE GENOMIC DNA]</scope>
    <source>
        <strain evidence="4">BU41712</strain>
    </source>
</reference>